<dbReference type="EMBL" id="KV428061">
    <property type="protein sequence ID" value="KZT38544.1"/>
    <property type="molecule type" value="Genomic_DNA"/>
</dbReference>
<sequence length="169" mass="17288">MATLHDSGGTSARKLSGRVGGRSWYLTRRKLEWRGASVTLTTFLSQVFKMFSKLAIAFIALASGVAVNAQGIVESGTLTQYSTVPSPFTCEGAAGAGPVIAVSPALLETFTCGHTVRVFFGTGASTTSSLATIGQLDTTLTGGNIKGPAALFTALGTSGPGPISVTWDP</sequence>
<dbReference type="AlphaFoldDB" id="A0A166DHZ3"/>
<evidence type="ECO:0000313" key="1">
    <source>
        <dbReference type="EMBL" id="KZT38544.1"/>
    </source>
</evidence>
<evidence type="ECO:0000313" key="2">
    <source>
        <dbReference type="Proteomes" id="UP000076798"/>
    </source>
</evidence>
<organism evidence="1 2">
    <name type="scientific">Sistotremastrum suecicum HHB10207 ss-3</name>
    <dbReference type="NCBI Taxonomy" id="1314776"/>
    <lineage>
        <taxon>Eukaryota</taxon>
        <taxon>Fungi</taxon>
        <taxon>Dikarya</taxon>
        <taxon>Basidiomycota</taxon>
        <taxon>Agaricomycotina</taxon>
        <taxon>Agaricomycetes</taxon>
        <taxon>Sistotremastrales</taxon>
        <taxon>Sistotremastraceae</taxon>
        <taxon>Sistotremastrum</taxon>
    </lineage>
</organism>
<proteinExistence type="predicted"/>
<accession>A0A166DHZ3</accession>
<reference evidence="1 2" key="1">
    <citation type="journal article" date="2016" name="Mol. Biol. Evol.">
        <title>Comparative Genomics of Early-Diverging Mushroom-Forming Fungi Provides Insights into the Origins of Lignocellulose Decay Capabilities.</title>
        <authorList>
            <person name="Nagy L.G."/>
            <person name="Riley R."/>
            <person name="Tritt A."/>
            <person name="Adam C."/>
            <person name="Daum C."/>
            <person name="Floudas D."/>
            <person name="Sun H."/>
            <person name="Yadav J.S."/>
            <person name="Pangilinan J."/>
            <person name="Larsson K.H."/>
            <person name="Matsuura K."/>
            <person name="Barry K."/>
            <person name="Labutti K."/>
            <person name="Kuo R."/>
            <person name="Ohm R.A."/>
            <person name="Bhattacharya S.S."/>
            <person name="Shirouzu T."/>
            <person name="Yoshinaga Y."/>
            <person name="Martin F.M."/>
            <person name="Grigoriev I.V."/>
            <person name="Hibbett D.S."/>
        </authorList>
    </citation>
    <scope>NUCLEOTIDE SEQUENCE [LARGE SCALE GENOMIC DNA]</scope>
    <source>
        <strain evidence="1 2">HHB10207 ss-3</strain>
    </source>
</reference>
<name>A0A166DHZ3_9AGAM</name>
<gene>
    <name evidence="1" type="ORF">SISSUDRAFT_1046829</name>
</gene>
<keyword evidence="2" id="KW-1185">Reference proteome</keyword>
<dbReference type="Proteomes" id="UP000076798">
    <property type="component" value="Unassembled WGS sequence"/>
</dbReference>
<protein>
    <submittedName>
        <fullName evidence="1">Uncharacterized protein</fullName>
    </submittedName>
</protein>